<feature type="region of interest" description="Disordered" evidence="1">
    <location>
        <begin position="1"/>
        <end position="26"/>
    </location>
</feature>
<name>A0A1H1K0Z2_9BURK</name>
<reference evidence="3" key="1">
    <citation type="submission" date="2016-10" db="EMBL/GenBank/DDBJ databases">
        <authorList>
            <person name="Varghese N."/>
            <person name="Submissions S."/>
        </authorList>
    </citation>
    <scope>NUCLEOTIDE SEQUENCE [LARGE SCALE GENOMIC DNA]</scope>
    <source>
        <strain evidence="3">DUS833</strain>
    </source>
</reference>
<keyword evidence="3" id="KW-1185">Reference proteome</keyword>
<protein>
    <submittedName>
        <fullName evidence="2">Uncharacterized protein</fullName>
    </submittedName>
</protein>
<evidence type="ECO:0000313" key="2">
    <source>
        <dbReference type="EMBL" id="SDR55916.1"/>
    </source>
</evidence>
<gene>
    <name evidence="2" type="ORF">SAMN05445850_6225</name>
</gene>
<accession>A0A1H1K0Z2</accession>
<dbReference type="AlphaFoldDB" id="A0A1H1K0Z2"/>
<organism evidence="2 3">
    <name type="scientific">Paraburkholderia tuberum</name>
    <dbReference type="NCBI Taxonomy" id="157910"/>
    <lineage>
        <taxon>Bacteria</taxon>
        <taxon>Pseudomonadati</taxon>
        <taxon>Pseudomonadota</taxon>
        <taxon>Betaproteobacteria</taxon>
        <taxon>Burkholderiales</taxon>
        <taxon>Burkholderiaceae</taxon>
        <taxon>Paraburkholderia</taxon>
    </lineage>
</organism>
<sequence>MDSRRNNRGVVGSVSTRVRERPPFGSSQRVGWLRRQRLATKFRQMERPQADKGLALLTERHAMHQGQGRGVIPVYACFAAVLVEVSELGMCSNGRRVQSTLITDPVTRLCLHYAIEFVS</sequence>
<dbReference type="Proteomes" id="UP000199365">
    <property type="component" value="Unassembled WGS sequence"/>
</dbReference>
<proteinExistence type="predicted"/>
<evidence type="ECO:0000256" key="1">
    <source>
        <dbReference type="SAM" id="MobiDB-lite"/>
    </source>
</evidence>
<dbReference type="EMBL" id="FNKX01000002">
    <property type="protein sequence ID" value="SDR55916.1"/>
    <property type="molecule type" value="Genomic_DNA"/>
</dbReference>
<evidence type="ECO:0000313" key="3">
    <source>
        <dbReference type="Proteomes" id="UP000199365"/>
    </source>
</evidence>